<dbReference type="PROSITE" id="PS00924">
    <property type="entry name" value="ASP_GLU_RACEMASE_2"/>
    <property type="match status" value="1"/>
</dbReference>
<feature type="active site" description="Proton donor/acceptor" evidence="7">
    <location>
        <position position="77"/>
    </location>
</feature>
<accession>A0AB33J562</accession>
<evidence type="ECO:0000256" key="1">
    <source>
        <dbReference type="ARBA" id="ARBA00001602"/>
    </source>
</evidence>
<evidence type="ECO:0000256" key="2">
    <source>
        <dbReference type="ARBA" id="ARBA00013090"/>
    </source>
</evidence>
<name>A0AB33J562_9BACT</name>
<dbReference type="Gene3D" id="3.40.50.1860">
    <property type="match status" value="2"/>
</dbReference>
<comment type="function">
    <text evidence="7">Provides the (R)-glutamate required for cell wall biosynthesis.</text>
</comment>
<dbReference type="PANTHER" id="PTHR21198">
    <property type="entry name" value="GLUTAMATE RACEMASE"/>
    <property type="match status" value="1"/>
</dbReference>
<dbReference type="InterPro" id="IPR018187">
    <property type="entry name" value="Asp/Glu_racemase_AS_1"/>
</dbReference>
<dbReference type="EMBL" id="AP035787">
    <property type="protein sequence ID" value="BFO76975.1"/>
    <property type="molecule type" value="Genomic_DNA"/>
</dbReference>
<reference evidence="8" key="1">
    <citation type="submission" date="2024-07" db="EMBL/GenBank/DDBJ databases">
        <title>Complete genome sequence of Prevotella sp. YM-2024 GTC17259.</title>
        <authorList>
            <person name="Hayashi M."/>
            <person name="Muto Y."/>
            <person name="Tanaka K."/>
            <person name="Niwa H."/>
        </authorList>
    </citation>
    <scope>NUCLEOTIDE SEQUENCE</scope>
    <source>
        <strain evidence="8">GTC17259</strain>
    </source>
</reference>
<sequence length="283" mass="31858">MNLPKTPGPIGVFDSGYGGLTILHGIRQLLPQYDYVYLGDNARAPYGTRSFDIVYKFTRQAVLKLFSMGCHLVILGCNTASAKALRSIQRRDIPTWDSERRVLGVIRPTAEVIGSITQSRHVGLLATEGTVKSRSYNMEIGKLWPDIKVSGVACPFWVPLVEYNEADSPGADYFVKKRIDELMRKDADIDTVILGCTHYPILMPKIVKYVPAGVRVLPQGEYVADSLQHYLAEHPGIERKCMQGGSCHYYTTENADKFKESARIFLHEDVQVTHIDLDDRKFF</sequence>
<evidence type="ECO:0000256" key="6">
    <source>
        <dbReference type="ARBA" id="ARBA00023316"/>
    </source>
</evidence>
<feature type="binding site" evidence="7">
    <location>
        <begin position="14"/>
        <end position="15"/>
    </location>
    <ligand>
        <name>substrate</name>
    </ligand>
</feature>
<dbReference type="NCBIfam" id="TIGR00067">
    <property type="entry name" value="glut_race"/>
    <property type="match status" value="1"/>
</dbReference>
<organism evidence="8">
    <name type="scientific">Prevotella sp. GTC17259</name>
    <dbReference type="NCBI Taxonomy" id="3236795"/>
    <lineage>
        <taxon>Bacteria</taxon>
        <taxon>Pseudomonadati</taxon>
        <taxon>Bacteroidota</taxon>
        <taxon>Bacteroidia</taxon>
        <taxon>Bacteroidales</taxon>
        <taxon>Prevotellaceae</taxon>
        <taxon>Prevotella</taxon>
    </lineage>
</organism>
<keyword evidence="6 7" id="KW-0961">Cell wall biogenesis/degradation</keyword>
<keyword evidence="4 7" id="KW-0573">Peptidoglycan synthesis</keyword>
<dbReference type="EC" id="5.1.1.3" evidence="2 7"/>
<keyword evidence="5 7" id="KW-0413">Isomerase</keyword>
<comment type="similarity">
    <text evidence="7">Belongs to the aspartate/glutamate racemases family.</text>
</comment>
<dbReference type="InterPro" id="IPR015942">
    <property type="entry name" value="Asp/Glu/hydantoin_racemase"/>
</dbReference>
<proteinExistence type="inferred from homology"/>
<gene>
    <name evidence="7 8" type="primary">murI</name>
    <name evidence="8" type="ORF">GTC17259_20250</name>
</gene>
<dbReference type="GO" id="GO:0008360">
    <property type="term" value="P:regulation of cell shape"/>
    <property type="evidence" value="ECO:0007669"/>
    <property type="project" value="UniProtKB-KW"/>
</dbReference>
<evidence type="ECO:0000313" key="8">
    <source>
        <dbReference type="EMBL" id="BFO76975.1"/>
    </source>
</evidence>
<dbReference type="SUPFAM" id="SSF53681">
    <property type="entry name" value="Aspartate/glutamate racemase"/>
    <property type="match status" value="2"/>
</dbReference>
<feature type="binding site" evidence="7">
    <location>
        <begin position="46"/>
        <end position="47"/>
    </location>
    <ligand>
        <name>substrate</name>
    </ligand>
</feature>
<keyword evidence="3 7" id="KW-0133">Cell shape</keyword>
<dbReference type="FunFam" id="3.40.50.1860:FF:000001">
    <property type="entry name" value="Glutamate racemase"/>
    <property type="match status" value="1"/>
</dbReference>
<dbReference type="HAMAP" id="MF_00258">
    <property type="entry name" value="Glu_racemase"/>
    <property type="match status" value="1"/>
</dbReference>
<dbReference type="PROSITE" id="PS00923">
    <property type="entry name" value="ASP_GLU_RACEMASE_1"/>
    <property type="match status" value="1"/>
</dbReference>
<dbReference type="InterPro" id="IPR033134">
    <property type="entry name" value="Asp/Glu_racemase_AS_2"/>
</dbReference>
<dbReference type="AlphaFoldDB" id="A0AB33J562"/>
<feature type="active site" description="Proton donor/acceptor" evidence="7">
    <location>
        <position position="196"/>
    </location>
</feature>
<comment type="pathway">
    <text evidence="7">Cell wall biogenesis; peptidoglycan biosynthesis.</text>
</comment>
<comment type="catalytic activity">
    <reaction evidence="1 7">
        <text>L-glutamate = D-glutamate</text>
        <dbReference type="Rhea" id="RHEA:12813"/>
        <dbReference type="ChEBI" id="CHEBI:29985"/>
        <dbReference type="ChEBI" id="CHEBI:29986"/>
        <dbReference type="EC" id="5.1.1.3"/>
    </reaction>
</comment>
<dbReference type="GO" id="GO:0009252">
    <property type="term" value="P:peptidoglycan biosynthetic process"/>
    <property type="evidence" value="ECO:0007669"/>
    <property type="project" value="UniProtKB-UniRule"/>
</dbReference>
<evidence type="ECO:0000256" key="7">
    <source>
        <dbReference type="HAMAP-Rule" id="MF_00258"/>
    </source>
</evidence>
<dbReference type="Pfam" id="PF01177">
    <property type="entry name" value="Asp_Glu_race"/>
    <property type="match status" value="1"/>
</dbReference>
<protein>
    <recommendedName>
        <fullName evidence="2 7">Glutamate racemase</fullName>
        <ecNumber evidence="2 7">5.1.1.3</ecNumber>
    </recommendedName>
</protein>
<dbReference type="PANTHER" id="PTHR21198:SF2">
    <property type="entry name" value="GLUTAMATE RACEMASE"/>
    <property type="match status" value="1"/>
</dbReference>
<evidence type="ECO:0000256" key="4">
    <source>
        <dbReference type="ARBA" id="ARBA00022984"/>
    </source>
</evidence>
<dbReference type="InterPro" id="IPR001920">
    <property type="entry name" value="Asp/Glu_race"/>
</dbReference>
<evidence type="ECO:0000256" key="3">
    <source>
        <dbReference type="ARBA" id="ARBA00022960"/>
    </source>
</evidence>
<dbReference type="GO" id="GO:0071555">
    <property type="term" value="P:cell wall organization"/>
    <property type="evidence" value="ECO:0007669"/>
    <property type="project" value="UniProtKB-KW"/>
</dbReference>
<evidence type="ECO:0000256" key="5">
    <source>
        <dbReference type="ARBA" id="ARBA00023235"/>
    </source>
</evidence>
<dbReference type="InterPro" id="IPR004391">
    <property type="entry name" value="Glu_race"/>
</dbReference>
<dbReference type="GO" id="GO:0008881">
    <property type="term" value="F:glutamate racemase activity"/>
    <property type="evidence" value="ECO:0007669"/>
    <property type="project" value="UniProtKB-UniRule"/>
</dbReference>
<feature type="binding site" evidence="7">
    <location>
        <begin position="197"/>
        <end position="198"/>
    </location>
    <ligand>
        <name>substrate</name>
    </ligand>
</feature>
<feature type="binding site" evidence="7">
    <location>
        <begin position="78"/>
        <end position="79"/>
    </location>
    <ligand>
        <name>substrate</name>
    </ligand>
</feature>